<organism evidence="1 2">
    <name type="scientific">Dendrobium nobile</name>
    <name type="common">Orchid</name>
    <dbReference type="NCBI Taxonomy" id="94219"/>
    <lineage>
        <taxon>Eukaryota</taxon>
        <taxon>Viridiplantae</taxon>
        <taxon>Streptophyta</taxon>
        <taxon>Embryophyta</taxon>
        <taxon>Tracheophyta</taxon>
        <taxon>Spermatophyta</taxon>
        <taxon>Magnoliopsida</taxon>
        <taxon>Liliopsida</taxon>
        <taxon>Asparagales</taxon>
        <taxon>Orchidaceae</taxon>
        <taxon>Epidendroideae</taxon>
        <taxon>Malaxideae</taxon>
        <taxon>Dendrobiinae</taxon>
        <taxon>Dendrobium</taxon>
    </lineage>
</organism>
<comment type="caution">
    <text evidence="1">The sequence shown here is derived from an EMBL/GenBank/DDBJ whole genome shotgun (WGS) entry which is preliminary data.</text>
</comment>
<evidence type="ECO:0000313" key="1">
    <source>
        <dbReference type="EMBL" id="KAI0504162.1"/>
    </source>
</evidence>
<dbReference type="Proteomes" id="UP000829196">
    <property type="component" value="Unassembled WGS sequence"/>
</dbReference>
<keyword evidence="2" id="KW-1185">Reference proteome</keyword>
<name>A0A8T3B515_DENNO</name>
<sequence length="104" mass="11942">MTMNPSHRITKEASLFSNSHHNVSCGCLGNSKPSRKSCHREHSNIQTKFCNIIFIIALSAFTQRRNNHNTLQIMFVVQNFESDIYLGFLILYHGENEATDRISK</sequence>
<accession>A0A8T3B515</accession>
<proteinExistence type="predicted"/>
<gene>
    <name evidence="1" type="ORF">KFK09_015111</name>
</gene>
<protein>
    <submittedName>
        <fullName evidence="1">Uncharacterized protein</fullName>
    </submittedName>
</protein>
<evidence type="ECO:0000313" key="2">
    <source>
        <dbReference type="Proteomes" id="UP000829196"/>
    </source>
</evidence>
<reference evidence="1" key="1">
    <citation type="journal article" date="2022" name="Front. Genet.">
        <title>Chromosome-Scale Assembly of the Dendrobium nobile Genome Provides Insights Into the Molecular Mechanism of the Biosynthesis of the Medicinal Active Ingredient of Dendrobium.</title>
        <authorList>
            <person name="Xu Q."/>
            <person name="Niu S.-C."/>
            <person name="Li K.-L."/>
            <person name="Zheng P.-J."/>
            <person name="Zhang X.-J."/>
            <person name="Jia Y."/>
            <person name="Liu Y."/>
            <person name="Niu Y.-X."/>
            <person name="Yu L.-H."/>
            <person name="Chen D.-F."/>
            <person name="Zhang G.-Q."/>
        </authorList>
    </citation>
    <scope>NUCLEOTIDE SEQUENCE</scope>
    <source>
        <tissue evidence="1">Leaf</tissue>
    </source>
</reference>
<dbReference type="EMBL" id="JAGYWB010000011">
    <property type="protein sequence ID" value="KAI0504162.1"/>
    <property type="molecule type" value="Genomic_DNA"/>
</dbReference>
<dbReference type="AlphaFoldDB" id="A0A8T3B515"/>